<keyword evidence="3" id="KW-1185">Reference proteome</keyword>
<feature type="domain" description="Transposase-associated" evidence="1">
    <location>
        <begin position="42"/>
        <end position="72"/>
    </location>
</feature>
<protein>
    <recommendedName>
        <fullName evidence="1">Transposase-associated domain-containing protein</fullName>
    </recommendedName>
</protein>
<sequence>MKKGFLSSTTGYQVGLPNLECRARVPVYAEVSQQSPSKSKCPSCSMRKDDVKLHLLQHGFTPNYTTWWAHGESTATFRHEVQPPNVMEDDELDGCTHMVMDAMGSIDNFKFNQEEQVPNPYAKGFYYMLHDADEPLWVGCQSYSKLQASSELLN</sequence>
<comment type="caution">
    <text evidence="2">The sequence shown here is derived from an EMBL/GenBank/DDBJ whole genome shotgun (WGS) entry which is preliminary data.</text>
</comment>
<dbReference type="AlphaFoldDB" id="A0AAU9MTC4"/>
<reference evidence="2 3" key="1">
    <citation type="submission" date="2022-01" db="EMBL/GenBank/DDBJ databases">
        <authorList>
            <person name="Xiong W."/>
            <person name="Schranz E."/>
        </authorList>
    </citation>
    <scope>NUCLEOTIDE SEQUENCE [LARGE SCALE GENOMIC DNA]</scope>
</reference>
<dbReference type="EMBL" id="CAKMRJ010003079">
    <property type="protein sequence ID" value="CAH1429757.1"/>
    <property type="molecule type" value="Genomic_DNA"/>
</dbReference>
<accession>A0AAU9MTC4</accession>
<gene>
    <name evidence="2" type="ORF">LVIROSA_LOCUS16592</name>
</gene>
<dbReference type="InterPro" id="IPR029480">
    <property type="entry name" value="Transpos_assoc"/>
</dbReference>
<dbReference type="Pfam" id="PF13963">
    <property type="entry name" value="Transpos_assoc"/>
    <property type="match status" value="1"/>
</dbReference>
<proteinExistence type="predicted"/>
<dbReference type="Proteomes" id="UP001157418">
    <property type="component" value="Unassembled WGS sequence"/>
</dbReference>
<evidence type="ECO:0000313" key="2">
    <source>
        <dbReference type="EMBL" id="CAH1429757.1"/>
    </source>
</evidence>
<name>A0AAU9MTC4_9ASTR</name>
<evidence type="ECO:0000259" key="1">
    <source>
        <dbReference type="Pfam" id="PF13963"/>
    </source>
</evidence>
<evidence type="ECO:0000313" key="3">
    <source>
        <dbReference type="Proteomes" id="UP001157418"/>
    </source>
</evidence>
<organism evidence="2 3">
    <name type="scientific">Lactuca virosa</name>
    <dbReference type="NCBI Taxonomy" id="75947"/>
    <lineage>
        <taxon>Eukaryota</taxon>
        <taxon>Viridiplantae</taxon>
        <taxon>Streptophyta</taxon>
        <taxon>Embryophyta</taxon>
        <taxon>Tracheophyta</taxon>
        <taxon>Spermatophyta</taxon>
        <taxon>Magnoliopsida</taxon>
        <taxon>eudicotyledons</taxon>
        <taxon>Gunneridae</taxon>
        <taxon>Pentapetalae</taxon>
        <taxon>asterids</taxon>
        <taxon>campanulids</taxon>
        <taxon>Asterales</taxon>
        <taxon>Asteraceae</taxon>
        <taxon>Cichorioideae</taxon>
        <taxon>Cichorieae</taxon>
        <taxon>Lactucinae</taxon>
        <taxon>Lactuca</taxon>
    </lineage>
</organism>